<feature type="transmembrane region" description="Helical" evidence="1">
    <location>
        <begin position="161"/>
        <end position="181"/>
    </location>
</feature>
<feature type="transmembrane region" description="Helical" evidence="1">
    <location>
        <begin position="123"/>
        <end position="141"/>
    </location>
</feature>
<dbReference type="AlphaFoldDB" id="A0A4U5M643"/>
<reference evidence="2 3" key="1">
    <citation type="journal article" date="2015" name="Genome Biol.">
        <title>Comparative genomics of Steinernema reveals deeply conserved gene regulatory networks.</title>
        <authorList>
            <person name="Dillman A.R."/>
            <person name="Macchietto M."/>
            <person name="Porter C.F."/>
            <person name="Rogers A."/>
            <person name="Williams B."/>
            <person name="Antoshechkin I."/>
            <person name="Lee M.M."/>
            <person name="Goodwin Z."/>
            <person name="Lu X."/>
            <person name="Lewis E.E."/>
            <person name="Goodrich-Blair H."/>
            <person name="Stock S.P."/>
            <person name="Adams B.J."/>
            <person name="Sternberg P.W."/>
            <person name="Mortazavi A."/>
        </authorList>
    </citation>
    <scope>NUCLEOTIDE SEQUENCE [LARGE SCALE GENOMIC DNA]</scope>
    <source>
        <strain evidence="2 3">ALL</strain>
    </source>
</reference>
<gene>
    <name evidence="2" type="ORF">L596_024873</name>
</gene>
<keyword evidence="3" id="KW-1185">Reference proteome</keyword>
<feature type="transmembrane region" description="Helical" evidence="1">
    <location>
        <begin position="82"/>
        <end position="102"/>
    </location>
</feature>
<evidence type="ECO:0000256" key="1">
    <source>
        <dbReference type="SAM" id="Phobius"/>
    </source>
</evidence>
<keyword evidence="1" id="KW-1133">Transmembrane helix</keyword>
<feature type="transmembrane region" description="Helical" evidence="1">
    <location>
        <begin position="30"/>
        <end position="51"/>
    </location>
</feature>
<evidence type="ECO:0000313" key="2">
    <source>
        <dbReference type="EMBL" id="TKR64314.1"/>
    </source>
</evidence>
<evidence type="ECO:0000313" key="3">
    <source>
        <dbReference type="Proteomes" id="UP000298663"/>
    </source>
</evidence>
<keyword evidence="1" id="KW-0812">Transmembrane</keyword>
<protein>
    <submittedName>
        <fullName evidence="2">Uncharacterized protein</fullName>
    </submittedName>
</protein>
<keyword evidence="1" id="KW-0472">Membrane</keyword>
<proteinExistence type="predicted"/>
<sequence length="218" mass="25392">MENVERAHQRNRFRIVRRPESKEVVNLKRVILYIGALTQAISFILGCYYMMLHLFEASESAKCYVFEKLGECHPIEYGYKEYVISIVDYVVFFLCPAAYLIGMGLTVTDHRNPAGAALRLWRSYYTLMYPALLPSIYYFLASVFWHCSTLDRILQHHAPSAFWTQVLSSSLGLLLMFYLLITQMLSLQLCHNFYKETEAFINYASEVRRMIPAMPHGL</sequence>
<dbReference type="Proteomes" id="UP000298663">
    <property type="component" value="Unassembled WGS sequence"/>
</dbReference>
<name>A0A4U5M643_STECR</name>
<accession>A0A4U5M643</accession>
<dbReference type="EMBL" id="AZBU02000009">
    <property type="protein sequence ID" value="TKR64314.1"/>
    <property type="molecule type" value="Genomic_DNA"/>
</dbReference>
<reference evidence="2 3" key="2">
    <citation type="journal article" date="2019" name="G3 (Bethesda)">
        <title>Hybrid Assembly of the Genome of the Entomopathogenic Nematode Steinernema carpocapsae Identifies the X-Chromosome.</title>
        <authorList>
            <person name="Serra L."/>
            <person name="Macchietto M."/>
            <person name="Macias-Munoz A."/>
            <person name="McGill C.J."/>
            <person name="Rodriguez I.M."/>
            <person name="Rodriguez B."/>
            <person name="Murad R."/>
            <person name="Mortazavi A."/>
        </authorList>
    </citation>
    <scope>NUCLEOTIDE SEQUENCE [LARGE SCALE GENOMIC DNA]</scope>
    <source>
        <strain evidence="2 3">ALL</strain>
    </source>
</reference>
<comment type="caution">
    <text evidence="2">The sequence shown here is derived from an EMBL/GenBank/DDBJ whole genome shotgun (WGS) entry which is preliminary data.</text>
</comment>
<organism evidence="2 3">
    <name type="scientific">Steinernema carpocapsae</name>
    <name type="common">Entomopathogenic nematode</name>
    <dbReference type="NCBI Taxonomy" id="34508"/>
    <lineage>
        <taxon>Eukaryota</taxon>
        <taxon>Metazoa</taxon>
        <taxon>Ecdysozoa</taxon>
        <taxon>Nematoda</taxon>
        <taxon>Chromadorea</taxon>
        <taxon>Rhabditida</taxon>
        <taxon>Tylenchina</taxon>
        <taxon>Panagrolaimomorpha</taxon>
        <taxon>Strongyloidoidea</taxon>
        <taxon>Steinernematidae</taxon>
        <taxon>Steinernema</taxon>
    </lineage>
</organism>